<evidence type="ECO:0000313" key="5">
    <source>
        <dbReference type="EMBL" id="MBO0343947.1"/>
    </source>
</evidence>
<name>A0A939EK78_9HYPH</name>
<evidence type="ECO:0000256" key="1">
    <source>
        <dbReference type="ARBA" id="ARBA00023015"/>
    </source>
</evidence>
<dbReference type="InterPro" id="IPR000524">
    <property type="entry name" value="Tscrpt_reg_HTH_GntR"/>
</dbReference>
<evidence type="ECO:0000259" key="4">
    <source>
        <dbReference type="PROSITE" id="PS50949"/>
    </source>
</evidence>
<dbReference type="AlphaFoldDB" id="A0A939EK78"/>
<sequence>MSGSQEAPEAAEVIETLGPSVGVADRLAADIQAGRFSAGSWLKQIDLQNRYAANRSEVRKALVSLATKRLIQYEPNRGYYVHHEDDALSDEIRDLRVMLETAAADYIVAKATVADIASLRQLAEQFLKLLPTGTIMDIYEANLAFHTALLVASGNRALVELVRDLRLRTPPAPASQWSTRARIEQSGQEHLEMVDALEARNAEKLKAIISLHIQQ</sequence>
<evidence type="ECO:0000256" key="2">
    <source>
        <dbReference type="ARBA" id="ARBA00023125"/>
    </source>
</evidence>
<dbReference type="PANTHER" id="PTHR43537:SF49">
    <property type="entry name" value="TRANSCRIPTIONAL REGULATORY PROTEIN"/>
    <property type="match status" value="1"/>
</dbReference>
<dbReference type="PROSITE" id="PS50949">
    <property type="entry name" value="HTH_GNTR"/>
    <property type="match status" value="1"/>
</dbReference>
<gene>
    <name evidence="5" type="ORF">J0X15_01845</name>
</gene>
<dbReference type="SMART" id="SM00895">
    <property type="entry name" value="FCD"/>
    <property type="match status" value="1"/>
</dbReference>
<dbReference type="InterPro" id="IPR036390">
    <property type="entry name" value="WH_DNA-bd_sf"/>
</dbReference>
<dbReference type="RefSeq" id="WP_206937773.1">
    <property type="nucleotide sequence ID" value="NZ_JAFLNF010000001.1"/>
</dbReference>
<dbReference type="InterPro" id="IPR008920">
    <property type="entry name" value="TF_FadR/GntR_C"/>
</dbReference>
<keyword evidence="6" id="KW-1185">Reference proteome</keyword>
<dbReference type="InterPro" id="IPR036388">
    <property type="entry name" value="WH-like_DNA-bd_sf"/>
</dbReference>
<keyword evidence="2" id="KW-0238">DNA-binding</keyword>
<dbReference type="SMART" id="SM00345">
    <property type="entry name" value="HTH_GNTR"/>
    <property type="match status" value="1"/>
</dbReference>
<dbReference type="GO" id="GO:0003677">
    <property type="term" value="F:DNA binding"/>
    <property type="evidence" value="ECO:0007669"/>
    <property type="project" value="UniProtKB-KW"/>
</dbReference>
<dbReference type="Pfam" id="PF00392">
    <property type="entry name" value="GntR"/>
    <property type="match status" value="1"/>
</dbReference>
<feature type="domain" description="HTH gntR-type" evidence="4">
    <location>
        <begin position="17"/>
        <end position="84"/>
    </location>
</feature>
<reference evidence="5" key="1">
    <citation type="submission" date="2021-03" db="EMBL/GenBank/DDBJ databases">
        <title>Roseibium sp. CAU 1637 isolated from Incheon.</title>
        <authorList>
            <person name="Kim W."/>
        </authorList>
    </citation>
    <scope>NUCLEOTIDE SEQUENCE</scope>
    <source>
        <strain evidence="5">CAU 1637</strain>
    </source>
</reference>
<evidence type="ECO:0000256" key="3">
    <source>
        <dbReference type="ARBA" id="ARBA00023163"/>
    </source>
</evidence>
<dbReference type="Gene3D" id="1.10.10.10">
    <property type="entry name" value="Winged helix-like DNA-binding domain superfamily/Winged helix DNA-binding domain"/>
    <property type="match status" value="1"/>
</dbReference>
<dbReference type="InterPro" id="IPR011711">
    <property type="entry name" value="GntR_C"/>
</dbReference>
<evidence type="ECO:0000313" key="6">
    <source>
        <dbReference type="Proteomes" id="UP000664779"/>
    </source>
</evidence>
<keyword evidence="3" id="KW-0804">Transcription</keyword>
<dbReference type="EMBL" id="JAFLNF010000001">
    <property type="protein sequence ID" value="MBO0343947.1"/>
    <property type="molecule type" value="Genomic_DNA"/>
</dbReference>
<comment type="caution">
    <text evidence="5">The sequence shown here is derived from an EMBL/GenBank/DDBJ whole genome shotgun (WGS) entry which is preliminary data.</text>
</comment>
<proteinExistence type="predicted"/>
<dbReference type="GO" id="GO:0003700">
    <property type="term" value="F:DNA-binding transcription factor activity"/>
    <property type="evidence" value="ECO:0007669"/>
    <property type="project" value="InterPro"/>
</dbReference>
<dbReference type="Pfam" id="PF07729">
    <property type="entry name" value="FCD"/>
    <property type="match status" value="1"/>
</dbReference>
<protein>
    <submittedName>
        <fullName evidence="5">GntR family transcriptional regulator</fullName>
    </submittedName>
</protein>
<dbReference type="Gene3D" id="1.20.120.530">
    <property type="entry name" value="GntR ligand-binding domain-like"/>
    <property type="match status" value="1"/>
</dbReference>
<dbReference type="Proteomes" id="UP000664779">
    <property type="component" value="Unassembled WGS sequence"/>
</dbReference>
<accession>A0A939EK78</accession>
<dbReference type="SUPFAM" id="SSF48008">
    <property type="entry name" value="GntR ligand-binding domain-like"/>
    <property type="match status" value="1"/>
</dbReference>
<dbReference type="SUPFAM" id="SSF46785">
    <property type="entry name" value="Winged helix' DNA-binding domain"/>
    <property type="match status" value="1"/>
</dbReference>
<dbReference type="PANTHER" id="PTHR43537">
    <property type="entry name" value="TRANSCRIPTIONAL REGULATOR, GNTR FAMILY"/>
    <property type="match status" value="1"/>
</dbReference>
<keyword evidence="1" id="KW-0805">Transcription regulation</keyword>
<organism evidence="5 6">
    <name type="scientific">Roseibium limicola</name>
    <dbReference type="NCBI Taxonomy" id="2816037"/>
    <lineage>
        <taxon>Bacteria</taxon>
        <taxon>Pseudomonadati</taxon>
        <taxon>Pseudomonadota</taxon>
        <taxon>Alphaproteobacteria</taxon>
        <taxon>Hyphomicrobiales</taxon>
        <taxon>Stappiaceae</taxon>
        <taxon>Roseibium</taxon>
    </lineage>
</organism>